<keyword evidence="4 5" id="KW-0663">Pyridoxal phosphate</keyword>
<dbReference type="GeneID" id="80890957"/>
<dbReference type="GO" id="GO:0004124">
    <property type="term" value="F:cysteine synthase activity"/>
    <property type="evidence" value="ECO:0007669"/>
    <property type="project" value="TreeGrafter"/>
</dbReference>
<dbReference type="GO" id="GO:0003961">
    <property type="term" value="F:O-acetylhomoserine aminocarboxypropyltransferase activity"/>
    <property type="evidence" value="ECO:0007669"/>
    <property type="project" value="TreeGrafter"/>
</dbReference>
<evidence type="ECO:0000256" key="3">
    <source>
        <dbReference type="ARBA" id="ARBA00022679"/>
    </source>
</evidence>
<dbReference type="PIRSF" id="PIRSF001434">
    <property type="entry name" value="CGS"/>
    <property type="match status" value="1"/>
</dbReference>
<dbReference type="Gene3D" id="3.90.1150.10">
    <property type="entry name" value="Aspartate Aminotransferase, domain 1"/>
    <property type="match status" value="1"/>
</dbReference>
<name>A0A9W8UGG7_AKAMU</name>
<feature type="modified residue" description="N6-(pyridoxal phosphate)lysine" evidence="5">
    <location>
        <position position="93"/>
    </location>
</feature>
<dbReference type="RefSeq" id="XP_056048601.1">
    <property type="nucleotide sequence ID" value="XM_056194921.1"/>
</dbReference>
<evidence type="ECO:0000256" key="6">
    <source>
        <dbReference type="RuleBase" id="RU362118"/>
    </source>
</evidence>
<keyword evidence="3" id="KW-0808">Transferase</keyword>
<comment type="caution">
    <text evidence="7">The sequence shown here is derived from an EMBL/GenBank/DDBJ whole genome shotgun (WGS) entry which is preliminary data.</text>
</comment>
<evidence type="ECO:0000256" key="1">
    <source>
        <dbReference type="ARBA" id="ARBA00001933"/>
    </source>
</evidence>
<evidence type="ECO:0000313" key="7">
    <source>
        <dbReference type="EMBL" id="KAJ4144931.1"/>
    </source>
</evidence>
<dbReference type="InterPro" id="IPR006235">
    <property type="entry name" value="OAc-hSer/O-AcSer_sulfhydrylase"/>
</dbReference>
<dbReference type="InterPro" id="IPR054542">
    <property type="entry name" value="Cys_met_metab_PP"/>
</dbReference>
<accession>A0A9W8UGG7</accession>
<keyword evidence="8" id="KW-1185">Reference proteome</keyword>
<dbReference type="GO" id="GO:0005737">
    <property type="term" value="C:cytoplasm"/>
    <property type="evidence" value="ECO:0007669"/>
    <property type="project" value="TreeGrafter"/>
</dbReference>
<protein>
    <submittedName>
        <fullName evidence="7">Uncharacterized protein</fullName>
    </submittedName>
</protein>
<evidence type="ECO:0000256" key="2">
    <source>
        <dbReference type="ARBA" id="ARBA00009077"/>
    </source>
</evidence>
<dbReference type="EMBL" id="JAJHUN010000011">
    <property type="protein sequence ID" value="KAJ4144931.1"/>
    <property type="molecule type" value="Genomic_DNA"/>
</dbReference>
<evidence type="ECO:0000256" key="5">
    <source>
        <dbReference type="PIRSR" id="PIRSR001434-2"/>
    </source>
</evidence>
<dbReference type="InterPro" id="IPR015421">
    <property type="entry name" value="PyrdxlP-dep_Trfase_major"/>
</dbReference>
<dbReference type="AlphaFoldDB" id="A0A9W8UGG7"/>
<dbReference type="GO" id="GO:0071269">
    <property type="term" value="P:L-homocysteine biosynthetic process"/>
    <property type="evidence" value="ECO:0007669"/>
    <property type="project" value="TreeGrafter"/>
</dbReference>
<dbReference type="GO" id="GO:0019346">
    <property type="term" value="P:transsulfuration"/>
    <property type="evidence" value="ECO:0007669"/>
    <property type="project" value="InterPro"/>
</dbReference>
<proteinExistence type="inferred from homology"/>
<dbReference type="GO" id="GO:0030170">
    <property type="term" value="F:pyridoxal phosphate binding"/>
    <property type="evidence" value="ECO:0007669"/>
    <property type="project" value="InterPro"/>
</dbReference>
<dbReference type="PROSITE" id="PS00868">
    <property type="entry name" value="CYS_MET_METAB_PP"/>
    <property type="match status" value="1"/>
</dbReference>
<comment type="cofactor">
    <cofactor evidence="1 6">
        <name>pyridoxal 5'-phosphate</name>
        <dbReference type="ChEBI" id="CHEBI:597326"/>
    </cofactor>
</comment>
<dbReference type="PANTHER" id="PTHR43797">
    <property type="entry name" value="HOMOCYSTEINE/CYSTEINE SYNTHASE"/>
    <property type="match status" value="1"/>
</dbReference>
<evidence type="ECO:0000313" key="8">
    <source>
        <dbReference type="Proteomes" id="UP001144673"/>
    </source>
</evidence>
<comment type="similarity">
    <text evidence="2 6">Belongs to the trans-sulfuration enzymes family.</text>
</comment>
<dbReference type="Gene3D" id="3.40.640.10">
    <property type="entry name" value="Type I PLP-dependent aspartate aminotransferase-like (Major domain)"/>
    <property type="match status" value="1"/>
</dbReference>
<dbReference type="Pfam" id="PF01053">
    <property type="entry name" value="Cys_Met_Meta_PP"/>
    <property type="match status" value="1"/>
</dbReference>
<reference evidence="7" key="1">
    <citation type="journal article" date="2023" name="Access Microbiol">
        <title>De-novo genome assembly for Akanthomyces muscarius, a biocontrol agent of insect agricultural pests.</title>
        <authorList>
            <person name="Erdos Z."/>
            <person name="Studholme D.J."/>
            <person name="Raymond B."/>
            <person name="Sharma M."/>
        </authorList>
    </citation>
    <scope>NUCLEOTIDE SEQUENCE</scope>
    <source>
        <strain evidence="7">Ve6</strain>
    </source>
</reference>
<sequence length="324" mass="35239">MFKTLLPRMGISVRWVSDDNAESYRALIDEKTKMVLVETVGNPRISIPDLRAIAEIAHENLVPLVVDNTFGAGGYWCPVIEYGADIAVHSATKWLGGHGTTVGGVIVDSGRFDWTKAASKFPHLNKKSDGPLDFSYASAFGNIAFAVALRIEVVMEVGSVMNPFAAQQILLGIETLSLRCDRIASNALQVANFLSNHSRIEWICYPGLASDKYHELAKKYLRRGFGGVLSFGVRGGTAGSKYFVDALRLVSNMTNVGDCKTMATHPWSSTHAIMSEQDRINAGISEELIRLSVGTEDVLDIIQDLDQAFATIPDNIAGQTVSQS</sequence>
<dbReference type="KEGG" id="amus:LMH87_003798"/>
<dbReference type="SUPFAM" id="SSF53383">
    <property type="entry name" value="PLP-dependent transferases"/>
    <property type="match status" value="1"/>
</dbReference>
<evidence type="ECO:0000256" key="4">
    <source>
        <dbReference type="ARBA" id="ARBA00022898"/>
    </source>
</evidence>
<dbReference type="Proteomes" id="UP001144673">
    <property type="component" value="Chromosome 2"/>
</dbReference>
<dbReference type="GO" id="GO:0006535">
    <property type="term" value="P:cysteine biosynthetic process from serine"/>
    <property type="evidence" value="ECO:0007669"/>
    <property type="project" value="TreeGrafter"/>
</dbReference>
<organism evidence="7 8">
    <name type="scientific">Akanthomyces muscarius</name>
    <name type="common">Entomopathogenic fungus</name>
    <name type="synonym">Lecanicillium muscarium</name>
    <dbReference type="NCBI Taxonomy" id="2231603"/>
    <lineage>
        <taxon>Eukaryota</taxon>
        <taxon>Fungi</taxon>
        <taxon>Dikarya</taxon>
        <taxon>Ascomycota</taxon>
        <taxon>Pezizomycotina</taxon>
        <taxon>Sordariomycetes</taxon>
        <taxon>Hypocreomycetidae</taxon>
        <taxon>Hypocreales</taxon>
        <taxon>Cordycipitaceae</taxon>
        <taxon>Akanthomyces</taxon>
    </lineage>
</organism>
<dbReference type="InterPro" id="IPR015424">
    <property type="entry name" value="PyrdxlP-dep_Trfase"/>
</dbReference>
<dbReference type="PANTHER" id="PTHR43797:SF2">
    <property type="entry name" value="HOMOCYSTEINE_CYSTEINE SYNTHASE"/>
    <property type="match status" value="1"/>
</dbReference>
<gene>
    <name evidence="7" type="ORF">LMH87_003798</name>
</gene>
<dbReference type="InterPro" id="IPR015422">
    <property type="entry name" value="PyrdxlP-dep_Trfase_small"/>
</dbReference>
<dbReference type="InterPro" id="IPR000277">
    <property type="entry name" value="Cys/Met-Metab_PyrdxlP-dep_enz"/>
</dbReference>